<dbReference type="EMBL" id="SIRE01000025">
    <property type="protein sequence ID" value="TBL71550.1"/>
    <property type="molecule type" value="Genomic_DNA"/>
</dbReference>
<keyword evidence="1" id="KW-1133">Transmembrane helix</keyword>
<keyword evidence="1" id="KW-0812">Transmembrane</keyword>
<feature type="transmembrane region" description="Helical" evidence="1">
    <location>
        <begin position="35"/>
        <end position="52"/>
    </location>
</feature>
<dbReference type="OrthoDB" id="2613807at2"/>
<dbReference type="RefSeq" id="WP_131017127.1">
    <property type="nucleotide sequence ID" value="NZ_SIRE01000025.1"/>
</dbReference>
<gene>
    <name evidence="2" type="ORF">EYB31_29670</name>
</gene>
<dbReference type="AlphaFoldDB" id="A0A4Q9DJJ2"/>
<keyword evidence="3" id="KW-1185">Reference proteome</keyword>
<dbReference type="Proteomes" id="UP000293142">
    <property type="component" value="Unassembled WGS sequence"/>
</dbReference>
<accession>A0A4Q9DJJ2</accession>
<keyword evidence="1" id="KW-0472">Membrane</keyword>
<evidence type="ECO:0000313" key="2">
    <source>
        <dbReference type="EMBL" id="TBL71550.1"/>
    </source>
</evidence>
<name>A0A4Q9DJJ2_9BACL</name>
<proteinExistence type="predicted"/>
<comment type="caution">
    <text evidence="2">The sequence shown here is derived from an EMBL/GenBank/DDBJ whole genome shotgun (WGS) entry which is preliminary data.</text>
</comment>
<sequence length="144" mass="16010">MDFIMPFLQDRWYVIIAAIVVLFIVVRIVKTIVKWVIIVAVLAGLWFYGASYKDKLVELGTTAVNSAVSEVKDQAVKAITNEAKEAQYKANPDGSFTISTKSLKLEGKPGTSEVKVTFMNQTFTMKADDMVNALIDQAKKNTKQ</sequence>
<evidence type="ECO:0000313" key="3">
    <source>
        <dbReference type="Proteomes" id="UP000293142"/>
    </source>
</evidence>
<feature type="transmembrane region" description="Helical" evidence="1">
    <location>
        <begin position="12"/>
        <end position="29"/>
    </location>
</feature>
<evidence type="ECO:0000256" key="1">
    <source>
        <dbReference type="SAM" id="Phobius"/>
    </source>
</evidence>
<reference evidence="2 3" key="1">
    <citation type="submission" date="2019-02" db="EMBL/GenBank/DDBJ databases">
        <title>Paenibacillus sp. nov., isolated from surface-sterilized tissue of Thalictrum simplex L.</title>
        <authorList>
            <person name="Tuo L."/>
        </authorList>
    </citation>
    <scope>NUCLEOTIDE SEQUENCE [LARGE SCALE GENOMIC DNA]</scope>
    <source>
        <strain evidence="2 3">N2SHLJ1</strain>
    </source>
</reference>
<protein>
    <submittedName>
        <fullName evidence="2">Uncharacterized protein</fullName>
    </submittedName>
</protein>
<organism evidence="2 3">
    <name type="scientific">Paenibacillus thalictri</name>
    <dbReference type="NCBI Taxonomy" id="2527873"/>
    <lineage>
        <taxon>Bacteria</taxon>
        <taxon>Bacillati</taxon>
        <taxon>Bacillota</taxon>
        <taxon>Bacilli</taxon>
        <taxon>Bacillales</taxon>
        <taxon>Paenibacillaceae</taxon>
        <taxon>Paenibacillus</taxon>
    </lineage>
</organism>